<proteinExistence type="predicted"/>
<dbReference type="Proteomes" id="UP001434883">
    <property type="component" value="Unassembled WGS sequence"/>
</dbReference>
<evidence type="ECO:0008006" key="4">
    <source>
        <dbReference type="Google" id="ProtNLM"/>
    </source>
</evidence>
<dbReference type="EMBL" id="JAHRIN010027587">
    <property type="protein sequence ID" value="MEQ2201352.1"/>
    <property type="molecule type" value="Genomic_DNA"/>
</dbReference>
<organism evidence="2 3">
    <name type="scientific">Xenoophorus captivus</name>
    <dbReference type="NCBI Taxonomy" id="1517983"/>
    <lineage>
        <taxon>Eukaryota</taxon>
        <taxon>Metazoa</taxon>
        <taxon>Chordata</taxon>
        <taxon>Craniata</taxon>
        <taxon>Vertebrata</taxon>
        <taxon>Euteleostomi</taxon>
        <taxon>Actinopterygii</taxon>
        <taxon>Neopterygii</taxon>
        <taxon>Teleostei</taxon>
        <taxon>Neoteleostei</taxon>
        <taxon>Acanthomorphata</taxon>
        <taxon>Ovalentaria</taxon>
        <taxon>Atherinomorphae</taxon>
        <taxon>Cyprinodontiformes</taxon>
        <taxon>Goodeidae</taxon>
        <taxon>Xenoophorus</taxon>
    </lineage>
</organism>
<feature type="signal peptide" evidence="1">
    <location>
        <begin position="1"/>
        <end position="21"/>
    </location>
</feature>
<keyword evidence="1" id="KW-0732">Signal</keyword>
<name>A0ABV0R1D9_9TELE</name>
<comment type="caution">
    <text evidence="2">The sequence shown here is derived from an EMBL/GenBank/DDBJ whole genome shotgun (WGS) entry which is preliminary data.</text>
</comment>
<gene>
    <name evidence="2" type="ORF">XENOCAPTIV_011051</name>
</gene>
<accession>A0ABV0R1D9</accession>
<protein>
    <recommendedName>
        <fullName evidence="4">Secreted peptide</fullName>
    </recommendedName>
</protein>
<evidence type="ECO:0000313" key="3">
    <source>
        <dbReference type="Proteomes" id="UP001434883"/>
    </source>
</evidence>
<sequence>MLGRALFLVCSLCAICHFLLSSSVFPQLSFPSQLIFILLIRPICIYSSNHTPEFLSFATGYYCGSHPGSCVSSFAVSFFYSYITLLIFHPSLSHGLHFVLLSIESSTNNKHDRYIN</sequence>
<reference evidence="2 3" key="1">
    <citation type="submission" date="2021-06" db="EMBL/GenBank/DDBJ databases">
        <authorList>
            <person name="Palmer J.M."/>
        </authorList>
    </citation>
    <scope>NUCLEOTIDE SEQUENCE [LARGE SCALE GENOMIC DNA]</scope>
    <source>
        <strain evidence="2 3">XC_2019</strain>
        <tissue evidence="2">Muscle</tissue>
    </source>
</reference>
<evidence type="ECO:0000256" key="1">
    <source>
        <dbReference type="SAM" id="SignalP"/>
    </source>
</evidence>
<keyword evidence="3" id="KW-1185">Reference proteome</keyword>
<feature type="chain" id="PRO_5047418116" description="Secreted peptide" evidence="1">
    <location>
        <begin position="22"/>
        <end position="116"/>
    </location>
</feature>
<evidence type="ECO:0000313" key="2">
    <source>
        <dbReference type="EMBL" id="MEQ2201352.1"/>
    </source>
</evidence>